<dbReference type="GO" id="GO:0003841">
    <property type="term" value="F:1-acylglycerol-3-phosphate O-acyltransferase activity"/>
    <property type="evidence" value="ECO:0007669"/>
    <property type="project" value="TreeGrafter"/>
</dbReference>
<keyword evidence="2 4" id="KW-0012">Acyltransferase</keyword>
<proteinExistence type="predicted"/>
<evidence type="ECO:0000313" key="4">
    <source>
        <dbReference type="EMBL" id="GIM29407.1"/>
    </source>
</evidence>
<dbReference type="PANTHER" id="PTHR10434">
    <property type="entry name" value="1-ACYL-SN-GLYCEROL-3-PHOSPHATE ACYLTRANSFERASE"/>
    <property type="match status" value="1"/>
</dbReference>
<keyword evidence="5" id="KW-1185">Reference proteome</keyword>
<dbReference type="GO" id="GO:0006654">
    <property type="term" value="P:phosphatidic acid biosynthetic process"/>
    <property type="evidence" value="ECO:0007669"/>
    <property type="project" value="TreeGrafter"/>
</dbReference>
<dbReference type="SUPFAM" id="SSF69593">
    <property type="entry name" value="Glycerol-3-phosphate (1)-acyltransferase"/>
    <property type="match status" value="1"/>
</dbReference>
<evidence type="ECO:0000256" key="1">
    <source>
        <dbReference type="ARBA" id="ARBA00022679"/>
    </source>
</evidence>
<reference evidence="4" key="1">
    <citation type="submission" date="2021-03" db="EMBL/GenBank/DDBJ databases">
        <title>Taxonomic study of Clostridium polyendosporum from meadow-gley soil under rice.</title>
        <authorList>
            <person name="Kobayashi H."/>
            <person name="Tanizawa Y."/>
            <person name="Yagura M."/>
        </authorList>
    </citation>
    <scope>NUCLEOTIDE SEQUENCE</scope>
    <source>
        <strain evidence="4">JCM 30710</strain>
    </source>
</reference>
<organism evidence="4 5">
    <name type="scientific">Clostridium polyendosporum</name>
    <dbReference type="NCBI Taxonomy" id="69208"/>
    <lineage>
        <taxon>Bacteria</taxon>
        <taxon>Bacillati</taxon>
        <taxon>Bacillota</taxon>
        <taxon>Clostridia</taxon>
        <taxon>Eubacteriales</taxon>
        <taxon>Clostridiaceae</taxon>
        <taxon>Clostridium</taxon>
    </lineage>
</organism>
<dbReference type="CDD" id="cd07989">
    <property type="entry name" value="LPLAT_AGPAT-like"/>
    <property type="match status" value="1"/>
</dbReference>
<dbReference type="Proteomes" id="UP000679179">
    <property type="component" value="Unassembled WGS sequence"/>
</dbReference>
<dbReference type="RefSeq" id="WP_212904107.1">
    <property type="nucleotide sequence ID" value="NZ_BOPZ01000017.1"/>
</dbReference>
<comment type="caution">
    <text evidence="4">The sequence shown here is derived from an EMBL/GenBank/DDBJ whole genome shotgun (WGS) entry which is preliminary data.</text>
</comment>
<evidence type="ECO:0000256" key="2">
    <source>
        <dbReference type="ARBA" id="ARBA00023315"/>
    </source>
</evidence>
<dbReference type="PANTHER" id="PTHR10434:SF40">
    <property type="entry name" value="1-ACYL-SN-GLYCEROL-3-PHOSPHATE ACYLTRANSFERASE"/>
    <property type="match status" value="1"/>
</dbReference>
<name>A0A919S057_9CLOT</name>
<evidence type="ECO:0000259" key="3">
    <source>
        <dbReference type="SMART" id="SM00563"/>
    </source>
</evidence>
<dbReference type="Pfam" id="PF01553">
    <property type="entry name" value="Acyltransferase"/>
    <property type="match status" value="1"/>
</dbReference>
<keyword evidence="1" id="KW-0808">Transferase</keyword>
<protein>
    <submittedName>
        <fullName evidence="4">1-acyl-sn-glycerol-3-phosphate acyltransferase</fullName>
    </submittedName>
</protein>
<evidence type="ECO:0000313" key="5">
    <source>
        <dbReference type="Proteomes" id="UP000679179"/>
    </source>
</evidence>
<dbReference type="SMART" id="SM00563">
    <property type="entry name" value="PlsC"/>
    <property type="match status" value="1"/>
</dbReference>
<accession>A0A919S057</accession>
<dbReference type="InterPro" id="IPR002123">
    <property type="entry name" value="Plipid/glycerol_acylTrfase"/>
</dbReference>
<dbReference type="EMBL" id="BOPZ01000017">
    <property type="protein sequence ID" value="GIM29407.1"/>
    <property type="molecule type" value="Genomic_DNA"/>
</dbReference>
<dbReference type="AlphaFoldDB" id="A0A919S057"/>
<feature type="domain" description="Phospholipid/glycerol acyltransferase" evidence="3">
    <location>
        <begin position="50"/>
        <end position="163"/>
    </location>
</feature>
<gene>
    <name evidence="4" type="ORF">CPJCM30710_20730</name>
</gene>
<sequence>MNVLTAKILNHLPESWFRFAANKMVNYYLNKYADIKVEGMENIKKAQGAKIFICNHLSNSDGLVLDKVLKEYDPYFVAGVKLSNDPVTNIGTMVVKTITIKPNSADKEALTRIVKAVKEGSNLVIFPEGTRSRTGSMIEAKKGILLIAKLTKAPIVPIGMSGTDKLLPVNKEGDMAKETWHNTEVRINIGEPITFPNKNKEEDKNQYEDRVLNYMMKSVAKLLPEEYRGYYR</sequence>